<evidence type="ECO:0000313" key="2">
    <source>
        <dbReference type="EMBL" id="MPC13215.1"/>
    </source>
</evidence>
<sequence>MTSCLSRAFNKSSASAEKRNTSGMLTSSVPSPDIANIGELLAEVPGVLSSTMPPTAPRVSNLRACERLQTHIGGSVQQLNTTIWKSHDSDAHVPQQAHVPTVACLKFRCP</sequence>
<feature type="region of interest" description="Disordered" evidence="1">
    <location>
        <begin position="1"/>
        <end position="30"/>
    </location>
</feature>
<protein>
    <submittedName>
        <fullName evidence="2">Uncharacterized protein</fullName>
    </submittedName>
</protein>
<comment type="caution">
    <text evidence="2">The sequence shown here is derived from an EMBL/GenBank/DDBJ whole genome shotgun (WGS) entry which is preliminary data.</text>
</comment>
<keyword evidence="3" id="KW-1185">Reference proteome</keyword>
<dbReference type="EMBL" id="VSRR010000266">
    <property type="protein sequence ID" value="MPC13215.1"/>
    <property type="molecule type" value="Genomic_DNA"/>
</dbReference>
<accession>A0A5B7CVR9</accession>
<gene>
    <name evidence="2" type="ORF">E2C01_005938</name>
</gene>
<organism evidence="2 3">
    <name type="scientific">Portunus trituberculatus</name>
    <name type="common">Swimming crab</name>
    <name type="synonym">Neptunus trituberculatus</name>
    <dbReference type="NCBI Taxonomy" id="210409"/>
    <lineage>
        <taxon>Eukaryota</taxon>
        <taxon>Metazoa</taxon>
        <taxon>Ecdysozoa</taxon>
        <taxon>Arthropoda</taxon>
        <taxon>Crustacea</taxon>
        <taxon>Multicrustacea</taxon>
        <taxon>Malacostraca</taxon>
        <taxon>Eumalacostraca</taxon>
        <taxon>Eucarida</taxon>
        <taxon>Decapoda</taxon>
        <taxon>Pleocyemata</taxon>
        <taxon>Brachyura</taxon>
        <taxon>Eubrachyura</taxon>
        <taxon>Portunoidea</taxon>
        <taxon>Portunidae</taxon>
        <taxon>Portuninae</taxon>
        <taxon>Portunus</taxon>
    </lineage>
</organism>
<evidence type="ECO:0000313" key="3">
    <source>
        <dbReference type="Proteomes" id="UP000324222"/>
    </source>
</evidence>
<dbReference type="Proteomes" id="UP000324222">
    <property type="component" value="Unassembled WGS sequence"/>
</dbReference>
<reference evidence="2 3" key="1">
    <citation type="submission" date="2019-05" db="EMBL/GenBank/DDBJ databases">
        <title>Another draft genome of Portunus trituberculatus and its Hox gene families provides insights of decapod evolution.</title>
        <authorList>
            <person name="Jeong J.-H."/>
            <person name="Song I."/>
            <person name="Kim S."/>
            <person name="Choi T."/>
            <person name="Kim D."/>
            <person name="Ryu S."/>
            <person name="Kim W."/>
        </authorList>
    </citation>
    <scope>NUCLEOTIDE SEQUENCE [LARGE SCALE GENOMIC DNA]</scope>
    <source>
        <tissue evidence="2">Muscle</tissue>
    </source>
</reference>
<proteinExistence type="predicted"/>
<name>A0A5B7CVR9_PORTR</name>
<evidence type="ECO:0000256" key="1">
    <source>
        <dbReference type="SAM" id="MobiDB-lite"/>
    </source>
</evidence>
<dbReference type="AlphaFoldDB" id="A0A5B7CVR9"/>